<dbReference type="SUPFAM" id="SSF54631">
    <property type="entry name" value="CBS-domain pair"/>
    <property type="match status" value="1"/>
</dbReference>
<accession>A0AAU8IE08</accession>
<name>A0AAU8IE08_9BACL</name>
<proteinExistence type="predicted"/>
<organism evidence="3">
    <name type="scientific">Sporolactobacillus sp. Y61</name>
    <dbReference type="NCBI Taxonomy" id="3160863"/>
    <lineage>
        <taxon>Bacteria</taxon>
        <taxon>Bacillati</taxon>
        <taxon>Bacillota</taxon>
        <taxon>Bacilli</taxon>
        <taxon>Bacillales</taxon>
        <taxon>Sporolactobacillaceae</taxon>
        <taxon>Sporolactobacillus</taxon>
    </lineage>
</organism>
<protein>
    <submittedName>
        <fullName evidence="3">CBS domain-containing protein</fullName>
    </submittedName>
</protein>
<evidence type="ECO:0000259" key="2">
    <source>
        <dbReference type="PROSITE" id="PS51371"/>
    </source>
</evidence>
<dbReference type="PROSITE" id="PS51371">
    <property type="entry name" value="CBS"/>
    <property type="match status" value="1"/>
</dbReference>
<evidence type="ECO:0000313" key="3">
    <source>
        <dbReference type="EMBL" id="XCJ16494.1"/>
    </source>
</evidence>
<gene>
    <name evidence="3" type="ORF">ABNN70_12640</name>
</gene>
<dbReference type="InterPro" id="IPR000644">
    <property type="entry name" value="CBS_dom"/>
</dbReference>
<keyword evidence="1" id="KW-0129">CBS domain</keyword>
<dbReference type="AlphaFoldDB" id="A0AAU8IE08"/>
<dbReference type="CDD" id="cd09834">
    <property type="entry name" value="CBS_pair_bac"/>
    <property type="match status" value="1"/>
</dbReference>
<reference evidence="3" key="1">
    <citation type="submission" date="2024-06" db="EMBL/GenBank/DDBJ databases">
        <authorList>
            <person name="Fan A."/>
            <person name="Zhang F.Y."/>
            <person name="Zhang L."/>
        </authorList>
    </citation>
    <scope>NUCLEOTIDE SEQUENCE</scope>
    <source>
        <strain evidence="3">Y61</strain>
    </source>
</reference>
<dbReference type="Pfam" id="PF00571">
    <property type="entry name" value="CBS"/>
    <property type="match status" value="2"/>
</dbReference>
<evidence type="ECO:0000256" key="1">
    <source>
        <dbReference type="PROSITE-ProRule" id="PRU00703"/>
    </source>
</evidence>
<dbReference type="SMART" id="SM00116">
    <property type="entry name" value="CBS"/>
    <property type="match status" value="2"/>
</dbReference>
<dbReference type="EMBL" id="CP159510">
    <property type="protein sequence ID" value="XCJ16494.1"/>
    <property type="molecule type" value="Genomic_DNA"/>
</dbReference>
<feature type="domain" description="CBS" evidence="2">
    <location>
        <begin position="7"/>
        <end position="65"/>
    </location>
</feature>
<sequence length="140" mass="16543">MNAAFLITPKSEVKYVYDHWTMRQAMEKMEHYRYSAIPILNKKGKYIGTLTEGDLLWELKNHQDLDFKDTEDIPLSSVERYRDIQPISIDVEIEDILENSLSHNFVPIVDDLGVFIGIIRRREILSYLMDLRKKEHSETI</sequence>
<dbReference type="InterPro" id="IPR046342">
    <property type="entry name" value="CBS_dom_sf"/>
</dbReference>
<dbReference type="Gene3D" id="3.10.580.10">
    <property type="entry name" value="CBS-domain"/>
    <property type="match status" value="1"/>
</dbReference>
<dbReference type="RefSeq" id="WP_353947990.1">
    <property type="nucleotide sequence ID" value="NZ_CP159510.1"/>
</dbReference>